<dbReference type="InterPro" id="IPR002227">
    <property type="entry name" value="Tyrosinase_Cu-bd"/>
</dbReference>
<feature type="signal peptide" evidence="3">
    <location>
        <begin position="1"/>
        <end position="20"/>
    </location>
</feature>
<dbReference type="InterPro" id="IPR050316">
    <property type="entry name" value="Tyrosinase/Hemocyanin"/>
</dbReference>
<dbReference type="GO" id="GO:0046872">
    <property type="term" value="F:metal ion binding"/>
    <property type="evidence" value="ECO:0007669"/>
    <property type="project" value="UniProtKB-KW"/>
</dbReference>
<evidence type="ECO:0000313" key="6">
    <source>
        <dbReference type="EMBL" id="KAJ4393393.1"/>
    </source>
</evidence>
<dbReference type="Proteomes" id="UP001140453">
    <property type="component" value="Unassembled WGS sequence"/>
</dbReference>
<evidence type="ECO:0000256" key="1">
    <source>
        <dbReference type="ARBA" id="ARBA00022723"/>
    </source>
</evidence>
<gene>
    <name evidence="6" type="ORF">N0V93_002603</name>
</gene>
<accession>A0A9W8YXX2</accession>
<dbReference type="PRINTS" id="PR00092">
    <property type="entry name" value="TYROSINASE"/>
</dbReference>
<dbReference type="PANTHER" id="PTHR11474:SF126">
    <property type="entry name" value="TYROSINASE-LIKE PROTEIN TYR-1-RELATED"/>
    <property type="match status" value="1"/>
</dbReference>
<keyword evidence="7" id="KW-1185">Reference proteome</keyword>
<organism evidence="6 7">
    <name type="scientific">Gnomoniopsis smithogilvyi</name>
    <dbReference type="NCBI Taxonomy" id="1191159"/>
    <lineage>
        <taxon>Eukaryota</taxon>
        <taxon>Fungi</taxon>
        <taxon>Dikarya</taxon>
        <taxon>Ascomycota</taxon>
        <taxon>Pezizomycotina</taxon>
        <taxon>Sordariomycetes</taxon>
        <taxon>Sordariomycetidae</taxon>
        <taxon>Diaporthales</taxon>
        <taxon>Gnomoniaceae</taxon>
        <taxon>Gnomoniopsis</taxon>
    </lineage>
</organism>
<keyword evidence="2" id="KW-0186">Copper</keyword>
<feature type="domain" description="Tyrosinase copper-binding" evidence="5">
    <location>
        <begin position="244"/>
        <end position="255"/>
    </location>
</feature>
<feature type="domain" description="Tyrosinase copper-binding" evidence="4">
    <location>
        <begin position="95"/>
        <end position="112"/>
    </location>
</feature>
<evidence type="ECO:0000256" key="3">
    <source>
        <dbReference type="SAM" id="SignalP"/>
    </source>
</evidence>
<name>A0A9W8YXX2_9PEZI</name>
<dbReference type="Gene3D" id="1.10.1280.10">
    <property type="entry name" value="Di-copper center containing domain from catechol oxidase"/>
    <property type="match status" value="1"/>
</dbReference>
<dbReference type="GO" id="GO:0016491">
    <property type="term" value="F:oxidoreductase activity"/>
    <property type="evidence" value="ECO:0007669"/>
    <property type="project" value="InterPro"/>
</dbReference>
<proteinExistence type="predicted"/>
<dbReference type="OrthoDB" id="6132182at2759"/>
<sequence>MARITLVVAALIASLQLCAASPAPPSRRADANITSSCTNKAQRKAWHNLTDAEKKEYIDAELCVMNSPAKSGIEVAQNRWDELTYAHLVQSNFMHRVGAFLPWHRYFMYTHEYILRNECNYTGYQPYWNELLDADRSTNVSESIVFDPDTGFGGEGGDCVTDGPFVNVTLHLHEEWGVIEQYDYCLSRNFSDTGFQGANSTYVDACMATENFTAADECFRSSPHTAGHAGVGGVMLDVSASPADPLFFLHHTNLDRLWWNWQQASPENRTYDIGQIENVPILSYLLSNEFLFPDTLLPYANDHSNITTLNHTLWMVDILPNVTIADVMDLGGELICAEYIE</sequence>
<dbReference type="AlphaFoldDB" id="A0A9W8YXX2"/>
<evidence type="ECO:0000259" key="4">
    <source>
        <dbReference type="PROSITE" id="PS00497"/>
    </source>
</evidence>
<evidence type="ECO:0000259" key="5">
    <source>
        <dbReference type="PROSITE" id="PS00498"/>
    </source>
</evidence>
<dbReference type="SUPFAM" id="SSF48056">
    <property type="entry name" value="Di-copper centre-containing domain"/>
    <property type="match status" value="1"/>
</dbReference>
<evidence type="ECO:0000256" key="2">
    <source>
        <dbReference type="ARBA" id="ARBA00023008"/>
    </source>
</evidence>
<dbReference type="InterPro" id="IPR008922">
    <property type="entry name" value="Di-copper_centre_dom_sf"/>
</dbReference>
<dbReference type="PANTHER" id="PTHR11474">
    <property type="entry name" value="TYROSINASE FAMILY MEMBER"/>
    <property type="match status" value="1"/>
</dbReference>
<feature type="chain" id="PRO_5040802163" description="Tyrosinase copper-binding domain-containing protein" evidence="3">
    <location>
        <begin position="21"/>
        <end position="341"/>
    </location>
</feature>
<protein>
    <recommendedName>
        <fullName evidence="4 5">Tyrosinase copper-binding domain-containing protein</fullName>
    </recommendedName>
</protein>
<dbReference type="PROSITE" id="PS00498">
    <property type="entry name" value="TYROSINASE_2"/>
    <property type="match status" value="1"/>
</dbReference>
<dbReference type="EMBL" id="JAPEVB010000002">
    <property type="protein sequence ID" value="KAJ4393393.1"/>
    <property type="molecule type" value="Genomic_DNA"/>
</dbReference>
<dbReference type="PROSITE" id="PS00497">
    <property type="entry name" value="TYROSINASE_1"/>
    <property type="match status" value="1"/>
</dbReference>
<comment type="caution">
    <text evidence="6">The sequence shown here is derived from an EMBL/GenBank/DDBJ whole genome shotgun (WGS) entry which is preliminary data.</text>
</comment>
<evidence type="ECO:0000313" key="7">
    <source>
        <dbReference type="Proteomes" id="UP001140453"/>
    </source>
</evidence>
<reference evidence="6" key="1">
    <citation type="submission" date="2022-10" db="EMBL/GenBank/DDBJ databases">
        <title>Tapping the CABI collections for fungal endophytes: first genome assemblies for Collariella, Neodidymelliopsis, Ascochyta clinopodiicola, Didymella pomorum, Didymosphaeria variabile, Neocosmospora piperis and Neocucurbitaria cava.</title>
        <authorList>
            <person name="Hill R."/>
        </authorList>
    </citation>
    <scope>NUCLEOTIDE SEQUENCE</scope>
    <source>
        <strain evidence="6">IMI 355082</strain>
    </source>
</reference>
<keyword evidence="1" id="KW-0479">Metal-binding</keyword>
<keyword evidence="3" id="KW-0732">Signal</keyword>
<dbReference type="Pfam" id="PF00264">
    <property type="entry name" value="Tyrosinase"/>
    <property type="match status" value="1"/>
</dbReference>